<dbReference type="Proteomes" id="UP000027395">
    <property type="component" value="Chromosome"/>
</dbReference>
<accession>A0A073CH66</accession>
<name>A0A073CH66_PLAA1</name>
<sequence>MNAGKPQRFFVDSNIWLYRFIVNPNDSDARAKQQIATSITSQENLVISTQVVNEVCSNLIRKAKFDNSQIQNIIDDFGAGCEILPVSFATIQYAVKLRDCYLFSFWDSIIIASAILGDITILYSEDMQDSLIIEDTLQIINPFRDLK</sequence>
<dbReference type="CDD" id="cd18692">
    <property type="entry name" value="PIN_VapC-like"/>
    <property type="match status" value="1"/>
</dbReference>
<organism evidence="2 3">
    <name type="scientific">Planktothrix agardhii (strain NIVA-CYA 126/8)</name>
    <dbReference type="NCBI Taxonomy" id="388467"/>
    <lineage>
        <taxon>Bacteria</taxon>
        <taxon>Bacillati</taxon>
        <taxon>Cyanobacteriota</taxon>
        <taxon>Cyanophyceae</taxon>
        <taxon>Oscillatoriophycideae</taxon>
        <taxon>Oscillatoriales</taxon>
        <taxon>Microcoleaceae</taxon>
        <taxon>Planktothrix</taxon>
    </lineage>
</organism>
<dbReference type="STRING" id="388467.A19Y_2324"/>
<dbReference type="Pfam" id="PF01850">
    <property type="entry name" value="PIN"/>
    <property type="match status" value="1"/>
</dbReference>
<dbReference type="GeneID" id="77289189"/>
<proteinExistence type="predicted"/>
<keyword evidence="3" id="KW-1185">Reference proteome</keyword>
<reference evidence="2 3" key="1">
    <citation type="journal article" date="2014" name="Appl. Environ. Microbiol.">
        <title>Elucidation of insertion elements encoded on plasmids and in vitro construction of shuttle vectors from the toxic cyanobacterium Planktothrix.</title>
        <authorList>
            <person name="Christiansen G."/>
            <person name="Goesmann A."/>
            <person name="Kurmayer R."/>
        </authorList>
    </citation>
    <scope>NUCLEOTIDE SEQUENCE [LARGE SCALE GENOMIC DNA]</scope>
    <source>
        <strain evidence="2 3">NIVA-CYA 126/8</strain>
    </source>
</reference>
<feature type="domain" description="PIN" evidence="1">
    <location>
        <begin position="10"/>
        <end position="126"/>
    </location>
</feature>
<dbReference type="SUPFAM" id="SSF88723">
    <property type="entry name" value="PIN domain-like"/>
    <property type="match status" value="1"/>
</dbReference>
<dbReference type="Gene3D" id="3.40.50.1010">
    <property type="entry name" value="5'-nuclease"/>
    <property type="match status" value="1"/>
</dbReference>
<dbReference type="EMBL" id="CM002803">
    <property type="protein sequence ID" value="KEI67252.1"/>
    <property type="molecule type" value="Genomic_DNA"/>
</dbReference>
<dbReference type="eggNOG" id="COG5573">
    <property type="taxonomic scope" value="Bacteria"/>
</dbReference>
<dbReference type="RefSeq" id="WP_042154300.1">
    <property type="nucleotide sequence ID" value="NZ_CM002803.1"/>
</dbReference>
<dbReference type="InterPro" id="IPR002716">
    <property type="entry name" value="PIN_dom"/>
</dbReference>
<dbReference type="AlphaFoldDB" id="A0A073CH66"/>
<dbReference type="InterPro" id="IPR029060">
    <property type="entry name" value="PIN-like_dom_sf"/>
</dbReference>
<evidence type="ECO:0000313" key="2">
    <source>
        <dbReference type="EMBL" id="KEI67252.1"/>
    </source>
</evidence>
<gene>
    <name evidence="2" type="ORF">A19Y_2324</name>
</gene>
<evidence type="ECO:0000313" key="3">
    <source>
        <dbReference type="Proteomes" id="UP000027395"/>
    </source>
</evidence>
<protein>
    <recommendedName>
        <fullName evidence="1">PIN domain-containing protein</fullName>
    </recommendedName>
</protein>
<dbReference type="HOGENOM" id="CLU_128080_1_0_3"/>
<dbReference type="PATRIC" id="fig|388467.6.peg.2273"/>
<evidence type="ECO:0000259" key="1">
    <source>
        <dbReference type="Pfam" id="PF01850"/>
    </source>
</evidence>